<evidence type="ECO:0000256" key="1">
    <source>
        <dbReference type="SAM" id="MobiDB-lite"/>
    </source>
</evidence>
<proteinExistence type="predicted"/>
<dbReference type="AlphaFoldDB" id="A0A8S1CXL2"/>
<reference evidence="2 3" key="1">
    <citation type="submission" date="2020-04" db="EMBL/GenBank/DDBJ databases">
        <authorList>
            <person name="Alioto T."/>
            <person name="Alioto T."/>
            <person name="Gomez Garrido J."/>
        </authorList>
    </citation>
    <scope>NUCLEOTIDE SEQUENCE [LARGE SCALE GENOMIC DNA]</scope>
</reference>
<sequence>MILFHSPFIVNAKKMKRPLRNKNKSDSLEKKDESDTDIQTEEETSKENETVMASKKTNAGTLASDFKLQSQVYLNRLDEVHEQSVQDLRMKYKKIFLSVEKDILDLTLNQFHRLQQSFLQELNAINVQEDDELPGEAQQRQNTQSPNVTSSKRTGSSRERLGASLEADQAPPVVVVQPEAESDESEDDFDDAQSNGDHQLMNTDQPKLSALIPFTPPSNASASLLNHGTNHQGSIFTGMPLLNLFIPVSNGMAVTVLPQPVTNFGALPDISPSIMRGLKIIQNV</sequence>
<protein>
    <submittedName>
        <fullName evidence="2">Uncharacterized protein</fullName>
    </submittedName>
</protein>
<feature type="compositionally biased region" description="Acidic residues" evidence="1">
    <location>
        <begin position="180"/>
        <end position="191"/>
    </location>
</feature>
<feature type="compositionally biased region" description="Polar residues" evidence="1">
    <location>
        <begin position="193"/>
        <end position="202"/>
    </location>
</feature>
<dbReference type="EMBL" id="CADEPI010000086">
    <property type="protein sequence ID" value="CAB3373508.1"/>
    <property type="molecule type" value="Genomic_DNA"/>
</dbReference>
<evidence type="ECO:0000313" key="2">
    <source>
        <dbReference type="EMBL" id="CAB3373508.1"/>
    </source>
</evidence>
<name>A0A8S1CXL2_9INSE</name>
<evidence type="ECO:0000313" key="3">
    <source>
        <dbReference type="Proteomes" id="UP000494165"/>
    </source>
</evidence>
<accession>A0A8S1CXL2</accession>
<gene>
    <name evidence="2" type="ORF">CLODIP_2_CD15167</name>
</gene>
<feature type="compositionally biased region" description="Polar residues" evidence="1">
    <location>
        <begin position="138"/>
        <end position="154"/>
    </location>
</feature>
<organism evidence="2 3">
    <name type="scientific">Cloeon dipterum</name>
    <dbReference type="NCBI Taxonomy" id="197152"/>
    <lineage>
        <taxon>Eukaryota</taxon>
        <taxon>Metazoa</taxon>
        <taxon>Ecdysozoa</taxon>
        <taxon>Arthropoda</taxon>
        <taxon>Hexapoda</taxon>
        <taxon>Insecta</taxon>
        <taxon>Pterygota</taxon>
        <taxon>Palaeoptera</taxon>
        <taxon>Ephemeroptera</taxon>
        <taxon>Pisciforma</taxon>
        <taxon>Baetidae</taxon>
        <taxon>Cloeon</taxon>
    </lineage>
</organism>
<feature type="compositionally biased region" description="Low complexity" evidence="1">
    <location>
        <begin position="166"/>
        <end position="179"/>
    </location>
</feature>
<feature type="compositionally biased region" description="Basic and acidic residues" evidence="1">
    <location>
        <begin position="23"/>
        <end position="33"/>
    </location>
</feature>
<dbReference type="Proteomes" id="UP000494165">
    <property type="component" value="Unassembled WGS sequence"/>
</dbReference>
<feature type="region of interest" description="Disordered" evidence="1">
    <location>
        <begin position="15"/>
        <end position="51"/>
    </location>
</feature>
<feature type="region of interest" description="Disordered" evidence="1">
    <location>
        <begin position="132"/>
        <end position="202"/>
    </location>
</feature>
<comment type="caution">
    <text evidence="2">The sequence shown here is derived from an EMBL/GenBank/DDBJ whole genome shotgun (WGS) entry which is preliminary data.</text>
</comment>
<keyword evidence="3" id="KW-1185">Reference proteome</keyword>